<proteinExistence type="predicted"/>
<dbReference type="RefSeq" id="XP_014470531.1">
    <property type="nucleotide sequence ID" value="XM_014615045.1"/>
</dbReference>
<dbReference type="RefSeq" id="XP_014470533.1">
    <property type="nucleotide sequence ID" value="XM_014615047.1"/>
</dbReference>
<name>A0A6P3WWN7_DINQU</name>
<dbReference type="GeneID" id="106742272"/>
<dbReference type="PANTHER" id="PTHR21824:SF4">
    <property type="entry name" value="TRANSMEMBRANE PROTEIN 177"/>
    <property type="match status" value="1"/>
</dbReference>
<organism evidence="2 3">
    <name type="scientific">Dinoponera quadriceps</name>
    <name type="common">South American ant</name>
    <dbReference type="NCBI Taxonomy" id="609295"/>
    <lineage>
        <taxon>Eukaryota</taxon>
        <taxon>Metazoa</taxon>
        <taxon>Ecdysozoa</taxon>
        <taxon>Arthropoda</taxon>
        <taxon>Hexapoda</taxon>
        <taxon>Insecta</taxon>
        <taxon>Pterygota</taxon>
        <taxon>Neoptera</taxon>
        <taxon>Endopterygota</taxon>
        <taxon>Hymenoptera</taxon>
        <taxon>Apocrita</taxon>
        <taxon>Aculeata</taxon>
        <taxon>Formicoidea</taxon>
        <taxon>Formicidae</taxon>
        <taxon>Ponerinae</taxon>
        <taxon>Ponerini</taxon>
        <taxon>Dinoponera</taxon>
    </lineage>
</organism>
<dbReference type="Proteomes" id="UP000515204">
    <property type="component" value="Unplaced"/>
</dbReference>
<dbReference type="RefSeq" id="XP_014470532.1">
    <property type="nucleotide sequence ID" value="XM_014615046.1"/>
</dbReference>
<feature type="transmembrane region" description="Helical" evidence="1">
    <location>
        <begin position="194"/>
        <end position="214"/>
    </location>
</feature>
<reference evidence="3 4" key="1">
    <citation type="submission" date="2025-04" db="UniProtKB">
        <authorList>
            <consortium name="RefSeq"/>
        </authorList>
    </citation>
    <scope>IDENTIFICATION</scope>
</reference>
<gene>
    <name evidence="3 4 5" type="primary">LOC106742272</name>
</gene>
<keyword evidence="1 3" id="KW-0812">Transmembrane</keyword>
<dbReference type="OrthoDB" id="110174at2759"/>
<evidence type="ECO:0000313" key="2">
    <source>
        <dbReference type="Proteomes" id="UP000515204"/>
    </source>
</evidence>
<dbReference type="PANTHER" id="PTHR21824">
    <property type="entry name" value="TRANSMEMBRANE PROTEIN 177"/>
    <property type="match status" value="1"/>
</dbReference>
<evidence type="ECO:0000313" key="4">
    <source>
        <dbReference type="RefSeq" id="XP_014470532.1"/>
    </source>
</evidence>
<feature type="transmembrane region" description="Helical" evidence="1">
    <location>
        <begin position="165"/>
        <end position="182"/>
    </location>
</feature>
<evidence type="ECO:0000313" key="3">
    <source>
        <dbReference type="RefSeq" id="XP_014470531.1"/>
    </source>
</evidence>
<dbReference type="AlphaFoldDB" id="A0A6P3WWN7"/>
<dbReference type="InterPro" id="IPR026620">
    <property type="entry name" value="TMEM177"/>
</dbReference>
<keyword evidence="1" id="KW-0472">Membrane</keyword>
<dbReference type="KEGG" id="dqu:106742272"/>
<sequence>MKIPSFKYRNAILGVTATAVGYYAVLTPHTVFLDKYRYIMARHQIGKEVPLSPRIEKTIQRVMDDLKLPDNVRNVIKPFSVFGFEVFQAGTLGAKYGAVLGIPINFTRTSEKLRQEIQIKEEPLDWSRQDTRVFLSSLSMSESARKFAIAREILRIQAEEPCFNSLRLAMIVGVLWALYNVITLRFQLRERNVIFCRSLYLSFTLLGAILWIGIKDYRSYRLDIVHDRTLYSLGSEYAMGGQEFYEKLLMRNRALRSLLGNDGEKQYTANGNERIFLRQKHMPITHRKDFFDSHVELD</sequence>
<accession>A0A6P3WWN7</accession>
<dbReference type="GO" id="GO:0016020">
    <property type="term" value="C:membrane"/>
    <property type="evidence" value="ECO:0007669"/>
    <property type="project" value="TreeGrafter"/>
</dbReference>
<evidence type="ECO:0000313" key="5">
    <source>
        <dbReference type="RefSeq" id="XP_014470533.1"/>
    </source>
</evidence>
<keyword evidence="1" id="KW-1133">Transmembrane helix</keyword>
<protein>
    <submittedName>
        <fullName evidence="3 4">Transmembrane protein 177 isoform X1</fullName>
    </submittedName>
</protein>
<keyword evidence="2" id="KW-1185">Reference proteome</keyword>
<evidence type="ECO:0000256" key="1">
    <source>
        <dbReference type="SAM" id="Phobius"/>
    </source>
</evidence>